<dbReference type="AlphaFoldDB" id="A0A4D6LGX6"/>
<name>A0A4D6LGX6_VIGUN</name>
<protein>
    <submittedName>
        <fullName evidence="1">Uncharacterized protein</fullName>
    </submittedName>
</protein>
<accession>A0A4D6LGX6</accession>
<dbReference type="Proteomes" id="UP000501690">
    <property type="component" value="Linkage Group LG3"/>
</dbReference>
<keyword evidence="2" id="KW-1185">Reference proteome</keyword>
<proteinExistence type="predicted"/>
<dbReference type="Pfam" id="PF12609">
    <property type="entry name" value="DUF3774"/>
    <property type="match status" value="1"/>
</dbReference>
<sequence length="58" mass="6168">MSTTAATAMEEPTAKSCRSLFSGGDCSRGAGESDVAARRVQADESLRIVMYFSCWSQG</sequence>
<gene>
    <name evidence="1" type="ORF">DEO72_LG3g2377</name>
</gene>
<organism evidence="1 2">
    <name type="scientific">Vigna unguiculata</name>
    <name type="common">Cowpea</name>
    <dbReference type="NCBI Taxonomy" id="3917"/>
    <lineage>
        <taxon>Eukaryota</taxon>
        <taxon>Viridiplantae</taxon>
        <taxon>Streptophyta</taxon>
        <taxon>Embryophyta</taxon>
        <taxon>Tracheophyta</taxon>
        <taxon>Spermatophyta</taxon>
        <taxon>Magnoliopsida</taxon>
        <taxon>eudicotyledons</taxon>
        <taxon>Gunneridae</taxon>
        <taxon>Pentapetalae</taxon>
        <taxon>rosids</taxon>
        <taxon>fabids</taxon>
        <taxon>Fabales</taxon>
        <taxon>Fabaceae</taxon>
        <taxon>Papilionoideae</taxon>
        <taxon>50 kb inversion clade</taxon>
        <taxon>NPAAA clade</taxon>
        <taxon>indigoferoid/millettioid clade</taxon>
        <taxon>Phaseoleae</taxon>
        <taxon>Vigna</taxon>
    </lineage>
</organism>
<reference evidence="1 2" key="1">
    <citation type="submission" date="2019-04" db="EMBL/GenBank/DDBJ databases">
        <title>An improved genome assembly and genetic linkage map for asparagus bean, Vigna unguiculata ssp. sesquipedialis.</title>
        <authorList>
            <person name="Xia Q."/>
            <person name="Zhang R."/>
            <person name="Dong Y."/>
        </authorList>
    </citation>
    <scope>NUCLEOTIDE SEQUENCE [LARGE SCALE GENOMIC DNA]</scope>
    <source>
        <tissue evidence="1">Leaf</tissue>
    </source>
</reference>
<dbReference type="InterPro" id="IPR022251">
    <property type="entry name" value="DUF3774_wound-induced"/>
</dbReference>
<dbReference type="EMBL" id="CP039347">
    <property type="protein sequence ID" value="QCD87837.1"/>
    <property type="molecule type" value="Genomic_DNA"/>
</dbReference>
<evidence type="ECO:0000313" key="2">
    <source>
        <dbReference type="Proteomes" id="UP000501690"/>
    </source>
</evidence>
<evidence type="ECO:0000313" key="1">
    <source>
        <dbReference type="EMBL" id="QCD87837.1"/>
    </source>
</evidence>